<keyword evidence="1" id="KW-0812">Transmembrane</keyword>
<dbReference type="AlphaFoldDB" id="A0A5C5YJU0"/>
<keyword evidence="3" id="KW-1185">Reference proteome</keyword>
<dbReference type="RefSeq" id="WP_146389596.1">
    <property type="nucleotide sequence ID" value="NZ_SJPK01000001.1"/>
</dbReference>
<dbReference type="EMBL" id="SJPK01000001">
    <property type="protein sequence ID" value="TWT75118.1"/>
    <property type="molecule type" value="Genomic_DNA"/>
</dbReference>
<reference evidence="2 3" key="1">
    <citation type="submission" date="2019-02" db="EMBL/GenBank/DDBJ databases">
        <title>Deep-cultivation of Planctomycetes and their phenomic and genomic characterization uncovers novel biology.</title>
        <authorList>
            <person name="Wiegand S."/>
            <person name="Jogler M."/>
            <person name="Boedeker C."/>
            <person name="Pinto D."/>
            <person name="Vollmers J."/>
            <person name="Rivas-Marin E."/>
            <person name="Kohn T."/>
            <person name="Peeters S.H."/>
            <person name="Heuer A."/>
            <person name="Rast P."/>
            <person name="Oberbeckmann S."/>
            <person name="Bunk B."/>
            <person name="Jeske O."/>
            <person name="Meyerdierks A."/>
            <person name="Storesund J.E."/>
            <person name="Kallscheuer N."/>
            <person name="Luecker S."/>
            <person name="Lage O.M."/>
            <person name="Pohl T."/>
            <person name="Merkel B.J."/>
            <person name="Hornburger P."/>
            <person name="Mueller R.-W."/>
            <person name="Bruemmer F."/>
            <person name="Labrenz M."/>
            <person name="Spormann A.M."/>
            <person name="Op Den Camp H."/>
            <person name="Overmann J."/>
            <person name="Amann R."/>
            <person name="Jetten M.S.M."/>
            <person name="Mascher T."/>
            <person name="Medema M.H."/>
            <person name="Devos D.P."/>
            <person name="Kaster A.-K."/>
            <person name="Ovreas L."/>
            <person name="Rohde M."/>
            <person name="Galperin M.Y."/>
            <person name="Jogler C."/>
        </authorList>
    </citation>
    <scope>NUCLEOTIDE SEQUENCE [LARGE SCALE GENOMIC DNA]</scope>
    <source>
        <strain evidence="2 3">CA85</strain>
    </source>
</reference>
<keyword evidence="1" id="KW-1133">Transmembrane helix</keyword>
<name>A0A5C5YJU0_9BACT</name>
<evidence type="ECO:0000256" key="1">
    <source>
        <dbReference type="SAM" id="Phobius"/>
    </source>
</evidence>
<feature type="transmembrane region" description="Helical" evidence="1">
    <location>
        <begin position="52"/>
        <end position="73"/>
    </location>
</feature>
<dbReference type="Proteomes" id="UP000318053">
    <property type="component" value="Unassembled WGS sequence"/>
</dbReference>
<evidence type="ECO:0000313" key="3">
    <source>
        <dbReference type="Proteomes" id="UP000318053"/>
    </source>
</evidence>
<proteinExistence type="predicted"/>
<comment type="caution">
    <text evidence="2">The sequence shown here is derived from an EMBL/GenBank/DDBJ whole genome shotgun (WGS) entry which is preliminary data.</text>
</comment>
<accession>A0A5C5YJU0</accession>
<protein>
    <submittedName>
        <fullName evidence="2">Uncharacterized protein</fullName>
    </submittedName>
</protein>
<sequence>MLRSLFLAIGIMLVVIGVESMFIESANLHAAANTQAADLISSGNSAAASPKAWKPGEIFPFAMVAGGAIVMVYSNTLPKRFGRGEG</sequence>
<evidence type="ECO:0000313" key="2">
    <source>
        <dbReference type="EMBL" id="TWT75118.1"/>
    </source>
</evidence>
<organism evidence="2 3">
    <name type="scientific">Allorhodopirellula solitaria</name>
    <dbReference type="NCBI Taxonomy" id="2527987"/>
    <lineage>
        <taxon>Bacteria</taxon>
        <taxon>Pseudomonadati</taxon>
        <taxon>Planctomycetota</taxon>
        <taxon>Planctomycetia</taxon>
        <taxon>Pirellulales</taxon>
        <taxon>Pirellulaceae</taxon>
        <taxon>Allorhodopirellula</taxon>
    </lineage>
</organism>
<keyword evidence="1" id="KW-0472">Membrane</keyword>
<gene>
    <name evidence="2" type="ORF">CA85_04070</name>
</gene>
<dbReference type="OrthoDB" id="280018at2"/>